<reference evidence="2" key="1">
    <citation type="journal article" date="2021" name="PeerJ">
        <title>Extensive microbial diversity within the chicken gut microbiome revealed by metagenomics and culture.</title>
        <authorList>
            <person name="Gilroy R."/>
            <person name="Ravi A."/>
            <person name="Getino M."/>
            <person name="Pursley I."/>
            <person name="Horton D.L."/>
            <person name="Alikhan N.F."/>
            <person name="Baker D."/>
            <person name="Gharbi K."/>
            <person name="Hall N."/>
            <person name="Watson M."/>
            <person name="Adriaenssens E.M."/>
            <person name="Foster-Nyarko E."/>
            <person name="Jarju S."/>
            <person name="Secka A."/>
            <person name="Antonio M."/>
            <person name="Oren A."/>
            <person name="Chaudhuri R.R."/>
            <person name="La Ragione R."/>
            <person name="Hildebrand F."/>
            <person name="Pallen M.J."/>
        </authorList>
    </citation>
    <scope>NUCLEOTIDE SEQUENCE</scope>
    <source>
        <strain evidence="2">CHK189-29639</strain>
    </source>
</reference>
<reference evidence="2" key="2">
    <citation type="submission" date="2021-09" db="EMBL/GenBank/DDBJ databases">
        <authorList>
            <person name="Gilroy R."/>
        </authorList>
    </citation>
    <scope>NUCLEOTIDE SEQUENCE</scope>
    <source>
        <strain evidence="2">CHK189-29639</strain>
    </source>
</reference>
<accession>A0A921IE05</accession>
<sequence>MKRLKRYVKKNYPKVHLSWIRINEPHEQLVDGKPTWHIHLIVVGLPYIKQEKLQELWGHGEAYIKSYYKCDVRKVVNYFTGFVNPSSPDTKNKRPRLKYYTSGTDLFSLSRGLHVPKWKTSTDKEVRQQHPGEIINERTIDLISENNNQLVNSHAFRDIKKLNKKIKYKSK</sequence>
<dbReference type="AlphaFoldDB" id="A0A921IE05"/>
<feature type="domain" description="Replication-associated protein ORF2/G2P" evidence="1">
    <location>
        <begin position="1"/>
        <end position="80"/>
    </location>
</feature>
<dbReference type="Pfam" id="PF23343">
    <property type="entry name" value="REP_ORF2-G2P"/>
    <property type="match status" value="1"/>
</dbReference>
<proteinExistence type="predicted"/>
<dbReference type="EMBL" id="DYVK01000081">
    <property type="protein sequence ID" value="HJG16167.1"/>
    <property type="molecule type" value="Genomic_DNA"/>
</dbReference>
<protein>
    <recommendedName>
        <fullName evidence="1">Replication-associated protein ORF2/G2P domain-containing protein</fullName>
    </recommendedName>
</protein>
<organism evidence="2 3">
    <name type="scientific">Ligilactobacillus salivarius</name>
    <dbReference type="NCBI Taxonomy" id="1624"/>
    <lineage>
        <taxon>Bacteria</taxon>
        <taxon>Bacillati</taxon>
        <taxon>Bacillota</taxon>
        <taxon>Bacilli</taxon>
        <taxon>Lactobacillales</taxon>
        <taxon>Lactobacillaceae</taxon>
        <taxon>Ligilactobacillus</taxon>
    </lineage>
</organism>
<evidence type="ECO:0000313" key="2">
    <source>
        <dbReference type="EMBL" id="HJG16167.1"/>
    </source>
</evidence>
<evidence type="ECO:0000259" key="1">
    <source>
        <dbReference type="Pfam" id="PF23343"/>
    </source>
</evidence>
<dbReference type="InterPro" id="IPR056906">
    <property type="entry name" value="ORF2/G2P_dom"/>
</dbReference>
<gene>
    <name evidence="2" type="ORF">K8V06_08545</name>
</gene>
<comment type="caution">
    <text evidence="2">The sequence shown here is derived from an EMBL/GenBank/DDBJ whole genome shotgun (WGS) entry which is preliminary data.</text>
</comment>
<name>A0A921IE05_9LACO</name>
<dbReference type="Proteomes" id="UP000759256">
    <property type="component" value="Unassembled WGS sequence"/>
</dbReference>
<evidence type="ECO:0000313" key="3">
    <source>
        <dbReference type="Proteomes" id="UP000759256"/>
    </source>
</evidence>